<dbReference type="GO" id="GO:0005886">
    <property type="term" value="C:plasma membrane"/>
    <property type="evidence" value="ECO:0007669"/>
    <property type="project" value="TreeGrafter"/>
</dbReference>
<dbReference type="PROSITE" id="PS50850">
    <property type="entry name" value="MFS"/>
    <property type="match status" value="1"/>
</dbReference>
<dbReference type="Gene3D" id="1.20.1250.20">
    <property type="entry name" value="MFS general substrate transporter like domains"/>
    <property type="match status" value="2"/>
</dbReference>
<sequence length="576" mass="62501">MQDAHLTPEKSSKSDDGSSREFEATRPVIATWRLTIILLCIALGLFLSLMDTTIVSTMLYTISAEFGGFRMSSWIVLGYTLSYVGKDIFSSTTAERLISFVPPCPGCAVFIARIADVIGRKFALFTCFIFFLAASMACAASKNLNQLIGFRAAQGVGGSGLYAMAMIIYPEISPPALLPAISAIVGVIVALAGISGPLIGGLLTTYASWRWAFWINGPCAFVPAVAIFFVWPSDFHAAKNARFKHLDYVGTLLIMIGSILFVFILNQAASRVYAWKSAPVILIIIISGLAWIALVCWEWIVSWHPKLRHLRPQLPFRLLADRVMLAGFLSTMLTGFVMLLVIINIPLRAQLVNLKDAIGSGVLLLPLMGSTAVGSALGGAASAKRNNTFWTLNLASIFMLVGSALLSTLSDTVDPVPKQYGFEAILGFGLGLSLSTMTFLTSMQVEFEDHAVAQGVVAQLRIFGGSIGIASSFIVFNQKIQEALTGVLTPAQLDDFYRSPTAILSFPVMDQLLVRQTYIDVFNIDMRICAGISAVCLVTTLFTFQRRPQSMKERLADLEEAYARTEAATAAAADER</sequence>
<evidence type="ECO:0000313" key="10">
    <source>
        <dbReference type="Proteomes" id="UP000654922"/>
    </source>
</evidence>
<feature type="transmembrane region" description="Helical" evidence="5">
    <location>
        <begin position="176"/>
        <end position="199"/>
    </location>
</feature>
<dbReference type="Pfam" id="PF07690">
    <property type="entry name" value="MFS_1"/>
    <property type="match status" value="1"/>
</dbReference>
<evidence type="ECO:0000256" key="3">
    <source>
        <dbReference type="ARBA" id="ARBA00022989"/>
    </source>
</evidence>
<dbReference type="GO" id="GO:0022857">
    <property type="term" value="F:transmembrane transporter activity"/>
    <property type="evidence" value="ECO:0007669"/>
    <property type="project" value="InterPro"/>
</dbReference>
<feature type="transmembrane region" description="Helical" evidence="5">
    <location>
        <begin position="389"/>
        <end position="408"/>
    </location>
</feature>
<dbReference type="InterPro" id="IPR036259">
    <property type="entry name" value="MFS_trans_sf"/>
</dbReference>
<feature type="transmembrane region" description="Helical" evidence="5">
    <location>
        <begin position="420"/>
        <end position="440"/>
    </location>
</feature>
<proteinExistence type="predicted"/>
<feature type="transmembrane region" description="Helical" evidence="5">
    <location>
        <begin position="357"/>
        <end position="377"/>
    </location>
</feature>
<dbReference type="EMBL" id="JACBAE010001383">
    <property type="protein sequence ID" value="KAF7158949.1"/>
    <property type="molecule type" value="Genomic_DNA"/>
</dbReference>
<organism evidence="7 10">
    <name type="scientific">Aspergillus felis</name>
    <dbReference type="NCBI Taxonomy" id="1287682"/>
    <lineage>
        <taxon>Eukaryota</taxon>
        <taxon>Fungi</taxon>
        <taxon>Dikarya</taxon>
        <taxon>Ascomycota</taxon>
        <taxon>Pezizomycotina</taxon>
        <taxon>Eurotiomycetes</taxon>
        <taxon>Eurotiomycetidae</taxon>
        <taxon>Eurotiales</taxon>
        <taxon>Aspergillaceae</taxon>
        <taxon>Aspergillus</taxon>
        <taxon>Aspergillus subgen. Fumigati</taxon>
    </lineage>
</organism>
<feature type="transmembrane region" description="Helical" evidence="5">
    <location>
        <begin position="280"/>
        <end position="302"/>
    </location>
</feature>
<keyword evidence="3 5" id="KW-1133">Transmembrane helix</keyword>
<dbReference type="Proteomes" id="UP000654922">
    <property type="component" value="Unassembled WGS sequence"/>
</dbReference>
<dbReference type="AlphaFoldDB" id="A0A8H6PRE5"/>
<accession>A0A8H6PRE5</accession>
<dbReference type="InterPro" id="IPR011701">
    <property type="entry name" value="MFS"/>
</dbReference>
<evidence type="ECO:0000256" key="4">
    <source>
        <dbReference type="ARBA" id="ARBA00023136"/>
    </source>
</evidence>
<dbReference type="PROSITE" id="PS00216">
    <property type="entry name" value="SUGAR_TRANSPORT_1"/>
    <property type="match status" value="1"/>
</dbReference>
<dbReference type="PANTHER" id="PTHR23501:SF43">
    <property type="entry name" value="MULTIDRUG TRANSPORTER, PUTATIVE (AFU_ORTHOLOGUE AFUA_6G03040)-RELATED"/>
    <property type="match status" value="1"/>
</dbReference>
<dbReference type="Proteomes" id="UP000641853">
    <property type="component" value="Unassembled WGS sequence"/>
</dbReference>
<dbReference type="PRINTS" id="PR01036">
    <property type="entry name" value="TCRTETB"/>
</dbReference>
<dbReference type="PANTHER" id="PTHR23501">
    <property type="entry name" value="MAJOR FACILITATOR SUPERFAMILY"/>
    <property type="match status" value="1"/>
</dbReference>
<feature type="transmembrane region" description="Helical" evidence="5">
    <location>
        <begin position="452"/>
        <end position="476"/>
    </location>
</feature>
<keyword evidence="9" id="KW-1185">Reference proteome</keyword>
<dbReference type="OrthoDB" id="440553at2759"/>
<feature type="domain" description="Major facilitator superfamily (MFS) profile" evidence="6">
    <location>
        <begin position="37"/>
        <end position="551"/>
    </location>
</feature>
<dbReference type="InterPro" id="IPR005829">
    <property type="entry name" value="Sugar_transporter_CS"/>
</dbReference>
<feature type="transmembrane region" description="Helical" evidence="5">
    <location>
        <begin position="148"/>
        <end position="169"/>
    </location>
</feature>
<evidence type="ECO:0000259" key="6">
    <source>
        <dbReference type="PROSITE" id="PS50850"/>
    </source>
</evidence>
<gene>
    <name evidence="7" type="ORF">CNMCM5623_004128</name>
    <name evidence="8" type="ORF">CNMCM7691_005082</name>
</gene>
<dbReference type="EMBL" id="JACBAG010001647">
    <property type="protein sequence ID" value="KAF7184330.1"/>
    <property type="molecule type" value="Genomic_DNA"/>
</dbReference>
<comment type="caution">
    <text evidence="7">The sequence shown here is derived from an EMBL/GenBank/DDBJ whole genome shotgun (WGS) entry which is preliminary data.</text>
</comment>
<comment type="subcellular location">
    <subcellularLocation>
        <location evidence="1">Membrane</location>
        <topology evidence="1">Multi-pass membrane protein</topology>
    </subcellularLocation>
</comment>
<feature type="transmembrane region" description="Helical" evidence="5">
    <location>
        <begin position="30"/>
        <end position="50"/>
    </location>
</feature>
<evidence type="ECO:0000313" key="7">
    <source>
        <dbReference type="EMBL" id="KAF7158949.1"/>
    </source>
</evidence>
<feature type="transmembrane region" description="Helical" evidence="5">
    <location>
        <begin position="122"/>
        <end position="142"/>
    </location>
</feature>
<evidence type="ECO:0000313" key="8">
    <source>
        <dbReference type="EMBL" id="KAF7184330.1"/>
    </source>
</evidence>
<feature type="transmembrane region" description="Helical" evidence="5">
    <location>
        <begin position="97"/>
        <end position="115"/>
    </location>
</feature>
<dbReference type="SUPFAM" id="SSF103473">
    <property type="entry name" value="MFS general substrate transporter"/>
    <property type="match status" value="1"/>
</dbReference>
<evidence type="ECO:0000256" key="1">
    <source>
        <dbReference type="ARBA" id="ARBA00004141"/>
    </source>
</evidence>
<feature type="transmembrane region" description="Helical" evidence="5">
    <location>
        <begin position="211"/>
        <end position="231"/>
    </location>
</feature>
<evidence type="ECO:0000256" key="5">
    <source>
        <dbReference type="SAM" id="Phobius"/>
    </source>
</evidence>
<feature type="transmembrane region" description="Helical" evidence="5">
    <location>
        <begin position="57"/>
        <end position="77"/>
    </location>
</feature>
<evidence type="ECO:0000313" key="9">
    <source>
        <dbReference type="Proteomes" id="UP000641853"/>
    </source>
</evidence>
<reference evidence="7" key="1">
    <citation type="submission" date="2020-06" db="EMBL/GenBank/DDBJ databases">
        <title>Draft genome sequences of strains closely related to Aspergillus parafelis and Aspergillus hiratsukae.</title>
        <authorList>
            <person name="Dos Santos R.A.C."/>
            <person name="Rivero-Menendez O."/>
            <person name="Steenwyk J.L."/>
            <person name="Mead M.E."/>
            <person name="Goldman G.H."/>
            <person name="Alastruey-Izquierdo A."/>
            <person name="Rokas A."/>
        </authorList>
    </citation>
    <scope>NUCLEOTIDE SEQUENCE</scope>
    <source>
        <strain evidence="7">CNM-CM5623</strain>
        <strain evidence="8">CNM-CM7691</strain>
    </source>
</reference>
<protein>
    <recommendedName>
        <fullName evidence="6">Major facilitator superfamily (MFS) profile domain-containing protein</fullName>
    </recommendedName>
</protein>
<dbReference type="InterPro" id="IPR020846">
    <property type="entry name" value="MFS_dom"/>
</dbReference>
<keyword evidence="2 5" id="KW-0812">Transmembrane</keyword>
<feature type="transmembrane region" description="Helical" evidence="5">
    <location>
        <begin position="252"/>
        <end position="274"/>
    </location>
</feature>
<keyword evidence="4 5" id="KW-0472">Membrane</keyword>
<evidence type="ECO:0000256" key="2">
    <source>
        <dbReference type="ARBA" id="ARBA00022692"/>
    </source>
</evidence>
<name>A0A8H6PRE5_9EURO</name>
<feature type="transmembrane region" description="Helical" evidence="5">
    <location>
        <begin position="323"/>
        <end position="345"/>
    </location>
</feature>